<name>A0A9P6XQE9_9FUNG</name>
<comment type="caution">
    <text evidence="2">The sequence shown here is derived from an EMBL/GenBank/DDBJ whole genome shotgun (WGS) entry which is preliminary data.</text>
</comment>
<evidence type="ECO:0000313" key="2">
    <source>
        <dbReference type="EMBL" id="KAG1530373.1"/>
    </source>
</evidence>
<organism evidence="2 3">
    <name type="scientific">Rhizopus delemar</name>
    <dbReference type="NCBI Taxonomy" id="936053"/>
    <lineage>
        <taxon>Eukaryota</taxon>
        <taxon>Fungi</taxon>
        <taxon>Fungi incertae sedis</taxon>
        <taxon>Mucoromycota</taxon>
        <taxon>Mucoromycotina</taxon>
        <taxon>Mucoromycetes</taxon>
        <taxon>Mucorales</taxon>
        <taxon>Mucorineae</taxon>
        <taxon>Rhizopodaceae</taxon>
        <taxon>Rhizopus</taxon>
    </lineage>
</organism>
<evidence type="ECO:0000256" key="1">
    <source>
        <dbReference type="SAM" id="MobiDB-lite"/>
    </source>
</evidence>
<proteinExistence type="predicted"/>
<dbReference type="Proteomes" id="UP000740926">
    <property type="component" value="Unassembled WGS sequence"/>
</dbReference>
<gene>
    <name evidence="2" type="ORF">G6F50_017361</name>
</gene>
<protein>
    <submittedName>
        <fullName evidence="2">Uncharacterized protein</fullName>
    </submittedName>
</protein>
<feature type="region of interest" description="Disordered" evidence="1">
    <location>
        <begin position="35"/>
        <end position="94"/>
    </location>
</feature>
<dbReference type="AlphaFoldDB" id="A0A9P6XQE9"/>
<keyword evidence="3" id="KW-1185">Reference proteome</keyword>
<dbReference type="EMBL" id="JAANIU010012601">
    <property type="protein sequence ID" value="KAG1530373.1"/>
    <property type="molecule type" value="Genomic_DNA"/>
</dbReference>
<evidence type="ECO:0000313" key="3">
    <source>
        <dbReference type="Proteomes" id="UP000740926"/>
    </source>
</evidence>
<sequence length="114" mass="12431">MTPADNIDSPAAWRAPDGALWLIATAKATDKLQRYREGAVRPPKRHRGDRRPAVDRGARQSPRAGAEPAGLHPAGDVRCGRPAQAVRPVGRPPGRWLQRLRHRLLGQRRGCAGA</sequence>
<reference evidence="2 3" key="1">
    <citation type="journal article" date="2020" name="Microb. Genom.">
        <title>Genetic diversity of clinical and environmental Mucorales isolates obtained from an investigation of mucormycosis cases among solid organ transplant recipients.</title>
        <authorList>
            <person name="Nguyen M.H."/>
            <person name="Kaul D."/>
            <person name="Muto C."/>
            <person name="Cheng S.J."/>
            <person name="Richter R.A."/>
            <person name="Bruno V.M."/>
            <person name="Liu G."/>
            <person name="Beyhan S."/>
            <person name="Sundermann A.J."/>
            <person name="Mounaud S."/>
            <person name="Pasculle A.W."/>
            <person name="Nierman W.C."/>
            <person name="Driscoll E."/>
            <person name="Cumbie R."/>
            <person name="Clancy C.J."/>
            <person name="Dupont C.L."/>
        </authorList>
    </citation>
    <scope>NUCLEOTIDE SEQUENCE [LARGE SCALE GENOMIC DNA]</scope>
    <source>
        <strain evidence="2 3">GL24</strain>
    </source>
</reference>
<accession>A0A9P6XQE9</accession>